<reference evidence="1 2" key="1">
    <citation type="submission" date="2015-05" db="EMBL/GenBank/DDBJ databases">
        <title>Complete genome sequence of a sulfur-oxidizing gammaproteobacterium strain HA5.</title>
        <authorList>
            <person name="Miura A."/>
            <person name="Kojima H."/>
            <person name="Fukui M."/>
        </authorList>
    </citation>
    <scope>NUCLEOTIDE SEQUENCE [LARGE SCALE GENOMIC DNA]</scope>
    <source>
        <strain evidence="1 2">HA5</strain>
    </source>
</reference>
<dbReference type="AlphaFoldDB" id="A0A1B4XEM3"/>
<dbReference type="KEGG" id="slim:SCL_0935"/>
<dbReference type="Proteomes" id="UP000243180">
    <property type="component" value="Chromosome"/>
</dbReference>
<protein>
    <submittedName>
        <fullName evidence="1">Uncharacterized protein</fullName>
    </submittedName>
</protein>
<proteinExistence type="predicted"/>
<gene>
    <name evidence="1" type="ORF">SCL_0935</name>
</gene>
<sequence>MTSSKCTGPLFYVEFDTTSLRLGVGVKEFDNATLAAYRHAVANRRAAKVLGDSVDKARFYKSGPETVQDATARRSCFVKVTRAIARVH</sequence>
<evidence type="ECO:0000313" key="2">
    <source>
        <dbReference type="Proteomes" id="UP000243180"/>
    </source>
</evidence>
<dbReference type="EMBL" id="AP014879">
    <property type="protein sequence ID" value="BAV33251.1"/>
    <property type="molecule type" value="Genomic_DNA"/>
</dbReference>
<dbReference type="InParanoid" id="A0A1B4XEM3"/>
<evidence type="ECO:0000313" key="1">
    <source>
        <dbReference type="EMBL" id="BAV33251.1"/>
    </source>
</evidence>
<keyword evidence="2" id="KW-1185">Reference proteome</keyword>
<organism evidence="1 2">
    <name type="scientific">Sulfuricaulis limicola</name>
    <dbReference type="NCBI Taxonomy" id="1620215"/>
    <lineage>
        <taxon>Bacteria</taxon>
        <taxon>Pseudomonadati</taxon>
        <taxon>Pseudomonadota</taxon>
        <taxon>Gammaproteobacteria</taxon>
        <taxon>Acidiferrobacterales</taxon>
        <taxon>Acidiferrobacteraceae</taxon>
        <taxon>Sulfuricaulis</taxon>
    </lineage>
</organism>
<name>A0A1B4XEM3_9GAMM</name>
<accession>A0A1B4XEM3</accession>